<proteinExistence type="predicted"/>
<feature type="region of interest" description="Disordered" evidence="1">
    <location>
        <begin position="28"/>
        <end position="113"/>
    </location>
</feature>
<feature type="region of interest" description="Disordered" evidence="1">
    <location>
        <begin position="214"/>
        <end position="269"/>
    </location>
</feature>
<feature type="compositionally biased region" description="Polar residues" evidence="1">
    <location>
        <begin position="219"/>
        <end position="230"/>
    </location>
</feature>
<feature type="compositionally biased region" description="Basic and acidic residues" evidence="1">
    <location>
        <begin position="34"/>
        <end position="85"/>
    </location>
</feature>
<organism evidence="2">
    <name type="scientific">Lotharella globosa</name>
    <dbReference type="NCBI Taxonomy" id="91324"/>
    <lineage>
        <taxon>Eukaryota</taxon>
        <taxon>Sar</taxon>
        <taxon>Rhizaria</taxon>
        <taxon>Cercozoa</taxon>
        <taxon>Chlorarachniophyceae</taxon>
        <taxon>Lotharella</taxon>
    </lineage>
</organism>
<feature type="compositionally biased region" description="Polar residues" evidence="1">
    <location>
        <begin position="86"/>
        <end position="99"/>
    </location>
</feature>
<protein>
    <submittedName>
        <fullName evidence="2">Uncharacterized protein</fullName>
    </submittedName>
</protein>
<name>A0A6U2X451_9EUKA</name>
<reference evidence="2" key="1">
    <citation type="submission" date="2021-01" db="EMBL/GenBank/DDBJ databases">
        <authorList>
            <person name="Corre E."/>
            <person name="Pelletier E."/>
            <person name="Niang G."/>
            <person name="Scheremetjew M."/>
            <person name="Finn R."/>
            <person name="Kale V."/>
            <person name="Holt S."/>
            <person name="Cochrane G."/>
            <person name="Meng A."/>
            <person name="Brown T."/>
            <person name="Cohen L."/>
        </authorList>
    </citation>
    <scope>NUCLEOTIDE SEQUENCE</scope>
    <source>
        <strain evidence="2">CCCM811</strain>
    </source>
</reference>
<dbReference type="AlphaFoldDB" id="A0A6U2X451"/>
<sequence length="269" mass="29810">MPEFCSLWKLKEYRENVKISICFPTDIPIENDANTEKEGKSSIDDEVEVKAGEEEANKAENEKEGAAEKGIEGSEGSEGKARQDNKPSASIDSGLLNSEATKRGRGGSTMRGSFQKKTRNLFHVIIGGSADAYSNERQVKNNRQVKKAFRREFLYGSGVGILSPTLARMSSELTYFSGQTRCLTLTLDQEDFERFFDKIGKLEPAMALAEQAMMEGKSQDPTYTNQSLTSRKGFPSRLGESPSQSKKSEMKFAYTNTSSPVENNSKDSM</sequence>
<evidence type="ECO:0000313" key="2">
    <source>
        <dbReference type="EMBL" id="CAE0651883.1"/>
    </source>
</evidence>
<accession>A0A6U2X451</accession>
<evidence type="ECO:0000256" key="1">
    <source>
        <dbReference type="SAM" id="MobiDB-lite"/>
    </source>
</evidence>
<feature type="compositionally biased region" description="Polar residues" evidence="1">
    <location>
        <begin position="254"/>
        <end position="263"/>
    </location>
</feature>
<dbReference type="EMBL" id="HBIV01007064">
    <property type="protein sequence ID" value="CAE0651883.1"/>
    <property type="molecule type" value="Transcribed_RNA"/>
</dbReference>
<gene>
    <name evidence="2" type="ORF">LGLO00237_LOCUS5206</name>
</gene>